<dbReference type="STRING" id="1612149.SAMN05216324_13011"/>
<evidence type="ECO:0000313" key="1">
    <source>
        <dbReference type="EMBL" id="SFZ96917.1"/>
    </source>
</evidence>
<accession>A0A1K2IWW9</accession>
<dbReference type="EMBL" id="FPKW01000030">
    <property type="protein sequence ID" value="SFZ96917.1"/>
    <property type="molecule type" value="Genomic_DNA"/>
</dbReference>
<keyword evidence="2" id="KW-1185">Reference proteome</keyword>
<dbReference type="AlphaFoldDB" id="A0A1K2IWW9"/>
<reference evidence="2" key="1">
    <citation type="submission" date="2016-10" db="EMBL/GenBank/DDBJ databases">
        <authorList>
            <person name="Varghese N."/>
            <person name="Submissions S."/>
        </authorList>
    </citation>
    <scope>NUCLEOTIDE SEQUENCE [LARGE SCALE GENOMIC DNA]</scope>
    <source>
        <strain evidence="2">SUR2</strain>
    </source>
</reference>
<evidence type="ECO:0000313" key="2">
    <source>
        <dbReference type="Proteomes" id="UP000182034"/>
    </source>
</evidence>
<name>A0A1K2IWW9_9FLAO</name>
<dbReference type="Proteomes" id="UP000182034">
    <property type="component" value="Unassembled WGS sequence"/>
</dbReference>
<organism evidence="1 2">
    <name type="scientific">Chryseobacterium limigenitum</name>
    <dbReference type="NCBI Taxonomy" id="1612149"/>
    <lineage>
        <taxon>Bacteria</taxon>
        <taxon>Pseudomonadati</taxon>
        <taxon>Bacteroidota</taxon>
        <taxon>Flavobacteriia</taxon>
        <taxon>Flavobacteriales</taxon>
        <taxon>Weeksellaceae</taxon>
        <taxon>Chryseobacterium group</taxon>
        <taxon>Chryseobacterium</taxon>
    </lineage>
</organism>
<protein>
    <submittedName>
        <fullName evidence="1">Uncharacterized protein</fullName>
    </submittedName>
</protein>
<proteinExistence type="predicted"/>
<gene>
    <name evidence="1" type="ORF">SAMN05216324_13011</name>
</gene>
<sequence>MQKSLKIDINYSLAKNIGNLTIKKPTRWLDLAGDCQ</sequence>